<comment type="caution">
    <text evidence="1">The sequence shown here is derived from an EMBL/GenBank/DDBJ whole genome shotgun (WGS) entry which is preliminary data.</text>
</comment>
<sequence length="107" mass="12916">MEWQQKWDLKLGEDPDHYKERLNSDAEYQSYLDSKLTVSWKKEWDIKPNEDPNQRLWRICDDPDYLKYVTEQAERGHFASGLPVYKGDKTGIYEIWPNGRKVCLKKY</sequence>
<dbReference type="Proteomes" id="UP000886829">
    <property type="component" value="Unassembled WGS sequence"/>
</dbReference>
<gene>
    <name evidence="1" type="ORF">H9850_09115</name>
</gene>
<proteinExistence type="predicted"/>
<protein>
    <submittedName>
        <fullName evidence="1">Uncharacterized protein</fullName>
    </submittedName>
</protein>
<reference evidence="1" key="1">
    <citation type="journal article" date="2021" name="PeerJ">
        <title>Extensive microbial diversity within the chicken gut microbiome revealed by metagenomics and culture.</title>
        <authorList>
            <person name="Gilroy R."/>
            <person name="Ravi A."/>
            <person name="Getino M."/>
            <person name="Pursley I."/>
            <person name="Horton D.L."/>
            <person name="Alikhan N.F."/>
            <person name="Baker D."/>
            <person name="Gharbi K."/>
            <person name="Hall N."/>
            <person name="Watson M."/>
            <person name="Adriaenssens E.M."/>
            <person name="Foster-Nyarko E."/>
            <person name="Jarju S."/>
            <person name="Secka A."/>
            <person name="Antonio M."/>
            <person name="Oren A."/>
            <person name="Chaudhuri R.R."/>
            <person name="La Ragione R."/>
            <person name="Hildebrand F."/>
            <person name="Pallen M.J."/>
        </authorList>
    </citation>
    <scope>NUCLEOTIDE SEQUENCE</scope>
    <source>
        <strain evidence="1">USASDec5-558</strain>
    </source>
</reference>
<dbReference type="AlphaFoldDB" id="A0A9D1WEZ9"/>
<name>A0A9D1WEZ9_9GAMM</name>
<organism evidence="1 2">
    <name type="scientific">Candidatus Anaerobiospirillum pullistercoris</name>
    <dbReference type="NCBI Taxonomy" id="2838452"/>
    <lineage>
        <taxon>Bacteria</taxon>
        <taxon>Pseudomonadati</taxon>
        <taxon>Pseudomonadota</taxon>
        <taxon>Gammaproteobacteria</taxon>
        <taxon>Aeromonadales</taxon>
        <taxon>Succinivibrionaceae</taxon>
        <taxon>Anaerobiospirillum</taxon>
    </lineage>
</organism>
<reference evidence="1" key="2">
    <citation type="submission" date="2021-04" db="EMBL/GenBank/DDBJ databases">
        <authorList>
            <person name="Gilroy R."/>
        </authorList>
    </citation>
    <scope>NUCLEOTIDE SEQUENCE</scope>
    <source>
        <strain evidence="1">USASDec5-558</strain>
    </source>
</reference>
<accession>A0A9D1WEZ9</accession>
<dbReference type="EMBL" id="DXEV01000180">
    <property type="protein sequence ID" value="HIX57612.1"/>
    <property type="molecule type" value="Genomic_DNA"/>
</dbReference>
<evidence type="ECO:0000313" key="1">
    <source>
        <dbReference type="EMBL" id="HIX57612.1"/>
    </source>
</evidence>
<evidence type="ECO:0000313" key="2">
    <source>
        <dbReference type="Proteomes" id="UP000886829"/>
    </source>
</evidence>